<dbReference type="EMBL" id="BNAR01000002">
    <property type="protein sequence ID" value="GHH32431.1"/>
    <property type="molecule type" value="Genomic_DNA"/>
</dbReference>
<dbReference type="PANTHER" id="PTHR37809:SF1">
    <property type="entry name" value="RIBOSOMAL PROTEIN S12 METHYLTHIOTRANSFERASE ACCESSORY FACTOR YCAO"/>
    <property type="match status" value="1"/>
</dbReference>
<feature type="domain" description="YcaO" evidence="1">
    <location>
        <begin position="217"/>
        <end position="527"/>
    </location>
</feature>
<gene>
    <name evidence="2" type="ORF">GCM10017774_13330</name>
</gene>
<evidence type="ECO:0000313" key="3">
    <source>
        <dbReference type="Proteomes" id="UP000605568"/>
    </source>
</evidence>
<evidence type="ECO:0000313" key="2">
    <source>
        <dbReference type="EMBL" id="GHH32431.1"/>
    </source>
</evidence>
<dbReference type="PANTHER" id="PTHR37809">
    <property type="entry name" value="RIBOSOMAL PROTEIN S12 METHYLTHIOTRANSFERASE ACCESSORY FACTOR YCAO"/>
    <property type="match status" value="1"/>
</dbReference>
<organism evidence="2 3">
    <name type="scientific">Lentzea cavernae</name>
    <dbReference type="NCBI Taxonomy" id="2020703"/>
    <lineage>
        <taxon>Bacteria</taxon>
        <taxon>Bacillati</taxon>
        <taxon>Actinomycetota</taxon>
        <taxon>Actinomycetes</taxon>
        <taxon>Pseudonocardiales</taxon>
        <taxon>Pseudonocardiaceae</taxon>
        <taxon>Lentzea</taxon>
    </lineage>
</organism>
<dbReference type="PROSITE" id="PS51664">
    <property type="entry name" value="YCAO"/>
    <property type="match status" value="1"/>
</dbReference>
<dbReference type="InterPro" id="IPR003776">
    <property type="entry name" value="YcaO-like_dom"/>
</dbReference>
<comment type="caution">
    <text evidence="2">The sequence shown here is derived from an EMBL/GenBank/DDBJ whole genome shotgun (WGS) entry which is preliminary data.</text>
</comment>
<name>A0ABQ3M644_9PSEU</name>
<dbReference type="Pfam" id="PF02624">
    <property type="entry name" value="YcaO"/>
    <property type="match status" value="1"/>
</dbReference>
<reference evidence="3" key="1">
    <citation type="journal article" date="2019" name="Int. J. Syst. Evol. Microbiol.">
        <title>The Global Catalogue of Microorganisms (GCM) 10K type strain sequencing project: providing services to taxonomists for standard genome sequencing and annotation.</title>
        <authorList>
            <consortium name="The Broad Institute Genomics Platform"/>
            <consortium name="The Broad Institute Genome Sequencing Center for Infectious Disease"/>
            <person name="Wu L."/>
            <person name="Ma J."/>
        </authorList>
    </citation>
    <scope>NUCLEOTIDE SEQUENCE [LARGE SCALE GENOMIC DNA]</scope>
    <source>
        <strain evidence="3">CGMCC 4.7367</strain>
    </source>
</reference>
<keyword evidence="3" id="KW-1185">Reference proteome</keyword>
<dbReference type="Gene3D" id="3.30.160.660">
    <property type="match status" value="1"/>
</dbReference>
<protein>
    <recommendedName>
        <fullName evidence="1">YcaO domain-containing protein</fullName>
    </recommendedName>
</protein>
<accession>A0ABQ3M644</accession>
<dbReference type="Proteomes" id="UP000605568">
    <property type="component" value="Unassembled WGS sequence"/>
</dbReference>
<proteinExistence type="predicted"/>
<evidence type="ECO:0000259" key="1">
    <source>
        <dbReference type="PROSITE" id="PS51664"/>
    </source>
</evidence>
<sequence>MVLLDTTERRAAEGLVAPLAALGWTPAIAEKPAAVPETAAAGTPVVVVADREDLDEPDWLVPLTERHPVLWAGETTDGTHVGPLLNSPDDVRRYFEATTTWWSDRAVRELGFTSRPLPLMTGPVRATAVASAVDSLLKRPESDRVFLLDGDRTARLWTAARHEPVPVDHLRGEQSWAKGLIRDLRVFDADSPRRRVRLATCRTLAGGVVAELESASGKGVDDEEAVTRAVGEAIERFAAWSANDLPRAPADGTRRRRLQDFHPYGGPYEAHLVDGSPPPDYVRGLSLVDGGPVDVPLALVAFPHIPGSNDRPRPTLGTTTGLAVHPERDEAVARALREVLERASLYPNFLWQRPAIRLPCTDPATRLLVYPDTSVPVVHAFIIADDRSVSMASRGSGSGLTWDQAAAAAVEEAEQIMSQMRREPPEHMGVAFREWADPTVVERVRAYVDAHPERVPPDIEHESVSAQIRAVVARSAEIVVVELPCPVRGWTAVRVLVPGTTVHRFTSRSVAGRQLAGAPWSAGLPGG</sequence>